<evidence type="ECO:0000313" key="11">
    <source>
        <dbReference type="Proteomes" id="UP000741360"/>
    </source>
</evidence>
<dbReference type="Gene3D" id="1.10.10.60">
    <property type="entry name" value="Homeodomain-like"/>
    <property type="match status" value="1"/>
</dbReference>
<dbReference type="Proteomes" id="UP000741360">
    <property type="component" value="Unassembled WGS sequence"/>
</dbReference>
<dbReference type="InterPro" id="IPR002078">
    <property type="entry name" value="Sigma_54_int"/>
</dbReference>
<dbReference type="PANTHER" id="PTHR32071">
    <property type="entry name" value="TRANSCRIPTIONAL REGULATORY PROTEIN"/>
    <property type="match status" value="1"/>
</dbReference>
<keyword evidence="6" id="KW-0804">Transcription</keyword>
<dbReference type="SMART" id="SM00448">
    <property type="entry name" value="REC"/>
    <property type="match status" value="1"/>
</dbReference>
<dbReference type="Pfam" id="PF00158">
    <property type="entry name" value="Sigma54_activat"/>
    <property type="match status" value="1"/>
</dbReference>
<dbReference type="Pfam" id="PF02954">
    <property type="entry name" value="HTH_8"/>
    <property type="match status" value="1"/>
</dbReference>
<dbReference type="SMART" id="SM00382">
    <property type="entry name" value="AAA"/>
    <property type="match status" value="1"/>
</dbReference>
<dbReference type="InterPro" id="IPR058031">
    <property type="entry name" value="AAA_lid_NorR"/>
</dbReference>
<dbReference type="PROSITE" id="PS50045">
    <property type="entry name" value="SIGMA54_INTERACT_4"/>
    <property type="match status" value="1"/>
</dbReference>
<feature type="modified residue" description="4-aspartylphosphate" evidence="7">
    <location>
        <position position="54"/>
    </location>
</feature>
<organism evidence="10 11">
    <name type="scientific">Tectimicrobiota bacterium</name>
    <dbReference type="NCBI Taxonomy" id="2528274"/>
    <lineage>
        <taxon>Bacteria</taxon>
        <taxon>Pseudomonadati</taxon>
        <taxon>Nitrospinota/Tectimicrobiota group</taxon>
        <taxon>Candidatus Tectimicrobiota</taxon>
    </lineage>
</organism>
<comment type="caution">
    <text evidence="10">The sequence shown here is derived from an EMBL/GenBank/DDBJ whole genome shotgun (WGS) entry which is preliminary data.</text>
</comment>
<keyword evidence="7" id="KW-0597">Phosphoprotein</keyword>
<keyword evidence="1" id="KW-0547">Nucleotide-binding</keyword>
<dbReference type="PRINTS" id="PR01590">
    <property type="entry name" value="HTHFIS"/>
</dbReference>
<keyword evidence="4" id="KW-0238">DNA-binding</keyword>
<feature type="domain" description="Sigma-54 factor interaction" evidence="8">
    <location>
        <begin position="168"/>
        <end position="397"/>
    </location>
</feature>
<evidence type="ECO:0000256" key="5">
    <source>
        <dbReference type="ARBA" id="ARBA00023159"/>
    </source>
</evidence>
<evidence type="ECO:0000256" key="3">
    <source>
        <dbReference type="ARBA" id="ARBA00023015"/>
    </source>
</evidence>
<dbReference type="GO" id="GO:0000160">
    <property type="term" value="P:phosphorelay signal transduction system"/>
    <property type="evidence" value="ECO:0007669"/>
    <property type="project" value="InterPro"/>
</dbReference>
<dbReference type="SUPFAM" id="SSF46689">
    <property type="entry name" value="Homeodomain-like"/>
    <property type="match status" value="1"/>
</dbReference>
<dbReference type="InterPro" id="IPR003593">
    <property type="entry name" value="AAA+_ATPase"/>
</dbReference>
<dbReference type="GO" id="GO:0043565">
    <property type="term" value="F:sequence-specific DNA binding"/>
    <property type="evidence" value="ECO:0007669"/>
    <property type="project" value="InterPro"/>
</dbReference>
<dbReference type="PROSITE" id="PS50110">
    <property type="entry name" value="RESPONSE_REGULATORY"/>
    <property type="match status" value="1"/>
</dbReference>
<dbReference type="Gene3D" id="1.10.8.60">
    <property type="match status" value="1"/>
</dbReference>
<dbReference type="Gene3D" id="3.40.50.2300">
    <property type="match status" value="1"/>
</dbReference>
<dbReference type="FunFam" id="3.40.50.300:FF:000006">
    <property type="entry name" value="DNA-binding transcriptional regulator NtrC"/>
    <property type="match status" value="1"/>
</dbReference>
<dbReference type="InterPro" id="IPR001789">
    <property type="entry name" value="Sig_transdc_resp-reg_receiver"/>
</dbReference>
<protein>
    <submittedName>
        <fullName evidence="10">Sigma-54-dependent Fis family transcriptional regulator</fullName>
    </submittedName>
</protein>
<reference evidence="10" key="1">
    <citation type="submission" date="2020-07" db="EMBL/GenBank/DDBJ databases">
        <title>Huge and variable diversity of episymbiotic CPR bacteria and DPANN archaea in groundwater ecosystems.</title>
        <authorList>
            <person name="He C.Y."/>
            <person name="Keren R."/>
            <person name="Whittaker M."/>
            <person name="Farag I.F."/>
            <person name="Doudna J."/>
            <person name="Cate J.H.D."/>
            <person name="Banfield J.F."/>
        </authorList>
    </citation>
    <scope>NUCLEOTIDE SEQUENCE</scope>
    <source>
        <strain evidence="10">NC_groundwater_717_Ag_S-0.2um_59_8</strain>
    </source>
</reference>
<evidence type="ECO:0000256" key="6">
    <source>
        <dbReference type="ARBA" id="ARBA00023163"/>
    </source>
</evidence>
<dbReference type="GO" id="GO:0005524">
    <property type="term" value="F:ATP binding"/>
    <property type="evidence" value="ECO:0007669"/>
    <property type="project" value="UniProtKB-KW"/>
</dbReference>
<name>A0A932LZN4_UNCTE</name>
<dbReference type="SUPFAM" id="SSF52540">
    <property type="entry name" value="P-loop containing nucleoside triphosphate hydrolases"/>
    <property type="match status" value="1"/>
</dbReference>
<dbReference type="EMBL" id="JACPSX010000033">
    <property type="protein sequence ID" value="MBI3013840.1"/>
    <property type="molecule type" value="Genomic_DNA"/>
</dbReference>
<evidence type="ECO:0000259" key="9">
    <source>
        <dbReference type="PROSITE" id="PS50110"/>
    </source>
</evidence>
<sequence length="487" mass="55619">MQRTEILVVDDEKETRELLKEFLSRQGFVVSVAGGGQRAIDLLREKDFDLMLVDLKMPRVDGFEVLKEIGQLGRRTLAIAMTGFGSTQTAAEVMGAGAYDFVTKPFHLQELKKLMLRALEEKRWRGASGPYPGAERRTHFRRYEDQKLFIENLALRRQLQRKYRFENMIGDSPEMQQVFALIEKVADSDSTVLICGKSGTGKELVARALHFNSHRKDRPLIPVNCGAIPEALLESELFGHEKGAFTGASATRIGRFELAHQGTIFLDEIGDMSPALQVKVLRVLQEQEFERIGGTKTIKVDVRIIAATNQDLEQAVANRTFREDLYYRLNVIPILLPPLRRRQGDIPLLINHFLERFNREKNKHILGITDEAIKYLMNYDWPGNVRELENLIERLVILKEAGTIEIEDLPKKFFGARSDGNFPQFDIPDQGISLKEVVDRFENQIILRALEKSDWVKNKAARLLGMNRTTLVEKLKKKHLAQPLSKS</sequence>
<evidence type="ECO:0000256" key="4">
    <source>
        <dbReference type="ARBA" id="ARBA00023125"/>
    </source>
</evidence>
<dbReference type="SUPFAM" id="SSF52172">
    <property type="entry name" value="CheY-like"/>
    <property type="match status" value="1"/>
</dbReference>
<evidence type="ECO:0000259" key="8">
    <source>
        <dbReference type="PROSITE" id="PS50045"/>
    </source>
</evidence>
<dbReference type="FunFam" id="1.10.8.60:FF:000014">
    <property type="entry name" value="DNA-binding transcriptional regulator NtrC"/>
    <property type="match status" value="1"/>
</dbReference>
<dbReference type="Pfam" id="PF00072">
    <property type="entry name" value="Response_reg"/>
    <property type="match status" value="1"/>
</dbReference>
<evidence type="ECO:0000256" key="2">
    <source>
        <dbReference type="ARBA" id="ARBA00022840"/>
    </source>
</evidence>
<dbReference type="Gene3D" id="3.40.50.300">
    <property type="entry name" value="P-loop containing nucleotide triphosphate hydrolases"/>
    <property type="match status" value="1"/>
</dbReference>
<evidence type="ECO:0000256" key="7">
    <source>
        <dbReference type="PROSITE-ProRule" id="PRU00169"/>
    </source>
</evidence>
<dbReference type="AlphaFoldDB" id="A0A932LZN4"/>
<dbReference type="GO" id="GO:0006355">
    <property type="term" value="P:regulation of DNA-templated transcription"/>
    <property type="evidence" value="ECO:0007669"/>
    <property type="project" value="InterPro"/>
</dbReference>
<accession>A0A932LZN4</accession>
<keyword evidence="3" id="KW-0805">Transcription regulation</keyword>
<dbReference type="Pfam" id="PF25601">
    <property type="entry name" value="AAA_lid_14"/>
    <property type="match status" value="1"/>
</dbReference>
<evidence type="ECO:0000313" key="10">
    <source>
        <dbReference type="EMBL" id="MBI3013840.1"/>
    </source>
</evidence>
<keyword evidence="2" id="KW-0067">ATP-binding</keyword>
<dbReference type="InterPro" id="IPR027417">
    <property type="entry name" value="P-loop_NTPase"/>
</dbReference>
<evidence type="ECO:0000256" key="1">
    <source>
        <dbReference type="ARBA" id="ARBA00022741"/>
    </source>
</evidence>
<dbReference type="PROSITE" id="PS00688">
    <property type="entry name" value="SIGMA54_INTERACT_3"/>
    <property type="match status" value="1"/>
</dbReference>
<dbReference type="InterPro" id="IPR025944">
    <property type="entry name" value="Sigma_54_int_dom_CS"/>
</dbReference>
<dbReference type="InterPro" id="IPR011006">
    <property type="entry name" value="CheY-like_superfamily"/>
</dbReference>
<proteinExistence type="predicted"/>
<gene>
    <name evidence="10" type="ORF">HYY65_01960</name>
</gene>
<feature type="domain" description="Response regulatory" evidence="9">
    <location>
        <begin position="5"/>
        <end position="119"/>
    </location>
</feature>
<dbReference type="InterPro" id="IPR002197">
    <property type="entry name" value="HTH_Fis"/>
</dbReference>
<dbReference type="InterPro" id="IPR009057">
    <property type="entry name" value="Homeodomain-like_sf"/>
</dbReference>
<dbReference type="CDD" id="cd00009">
    <property type="entry name" value="AAA"/>
    <property type="match status" value="1"/>
</dbReference>
<keyword evidence="5" id="KW-0010">Activator</keyword>
<dbReference type="CDD" id="cd00156">
    <property type="entry name" value="REC"/>
    <property type="match status" value="1"/>
</dbReference>